<dbReference type="GO" id="GO:0012506">
    <property type="term" value="C:vesicle membrane"/>
    <property type="evidence" value="ECO:0007669"/>
    <property type="project" value="TreeGrafter"/>
</dbReference>
<dbReference type="Gene3D" id="1.10.220.10">
    <property type="entry name" value="Annexin"/>
    <property type="match status" value="2"/>
</dbReference>
<dbReference type="SMART" id="SM00335">
    <property type="entry name" value="ANX"/>
    <property type="match status" value="2"/>
</dbReference>
<feature type="region of interest" description="Disordered" evidence="7">
    <location>
        <begin position="98"/>
        <end position="183"/>
    </location>
</feature>
<evidence type="ECO:0000313" key="9">
    <source>
        <dbReference type="Proteomes" id="UP000471633"/>
    </source>
</evidence>
<dbReference type="GO" id="GO:0005737">
    <property type="term" value="C:cytoplasm"/>
    <property type="evidence" value="ECO:0007669"/>
    <property type="project" value="TreeGrafter"/>
</dbReference>
<name>A0A922IQ49_SCHHA</name>
<reference evidence="8" key="3">
    <citation type="submission" date="2021-06" db="EMBL/GenBank/DDBJ databases">
        <title>Chromosome-level genome assembly for S. haematobium.</title>
        <authorList>
            <person name="Stroehlein A.J."/>
        </authorList>
    </citation>
    <scope>NUCLEOTIDE SEQUENCE</scope>
</reference>
<comment type="similarity">
    <text evidence="2 6">Belongs to the annexin family.</text>
</comment>
<dbReference type="PRINTS" id="PR00196">
    <property type="entry name" value="ANNEXIN"/>
</dbReference>
<feature type="compositionally biased region" description="Polar residues" evidence="7">
    <location>
        <begin position="125"/>
        <end position="135"/>
    </location>
</feature>
<proteinExistence type="inferred from homology"/>
<reference evidence="8" key="4">
    <citation type="journal article" date="2022" name="PLoS Pathog.">
        <title>Chromosome-level genome of Schistosoma haematobium underpins genome-wide explorations of molecular variation.</title>
        <authorList>
            <person name="Stroehlein A.J."/>
            <person name="Korhonen P.K."/>
            <person name="Lee V.V."/>
            <person name="Ralph S.A."/>
            <person name="Mentink-Kane M."/>
            <person name="You H."/>
            <person name="McManus D.P."/>
            <person name="Tchuente L.T."/>
            <person name="Stothard J.R."/>
            <person name="Kaur P."/>
            <person name="Dudchenko O."/>
            <person name="Aiden E.L."/>
            <person name="Yang B."/>
            <person name="Yang H."/>
            <person name="Emery A.M."/>
            <person name="Webster B.L."/>
            <person name="Brindley P.J."/>
            <person name="Rollinson D."/>
            <person name="Chang B.C.H."/>
            <person name="Gasser R.B."/>
            <person name="Young N.D."/>
        </authorList>
    </citation>
    <scope>NUCLEOTIDE SEQUENCE</scope>
</reference>
<feature type="compositionally biased region" description="Basic and acidic residues" evidence="7">
    <location>
        <begin position="145"/>
        <end position="156"/>
    </location>
</feature>
<keyword evidence="6" id="KW-0106">Calcium</keyword>
<keyword evidence="5 6" id="KW-0041">Annexin</keyword>
<reference evidence="8" key="2">
    <citation type="journal article" date="2019" name="Gigascience">
        <title>High-quality Schistosoma haematobium genome achieved by single-molecule and long-range sequencing.</title>
        <authorList>
            <person name="Stroehlein A.J."/>
            <person name="Korhonen P.K."/>
            <person name="Chong T.M."/>
            <person name="Lim Y.L."/>
            <person name="Chan K.G."/>
            <person name="Webster B."/>
            <person name="Rollinson D."/>
            <person name="Brindley P.J."/>
            <person name="Gasser R.B."/>
            <person name="Young N.D."/>
        </authorList>
    </citation>
    <scope>NUCLEOTIDE SEQUENCE</scope>
</reference>
<dbReference type="RefSeq" id="XP_051066828.1">
    <property type="nucleotide sequence ID" value="XM_051216257.1"/>
</dbReference>
<evidence type="ECO:0000256" key="7">
    <source>
        <dbReference type="SAM" id="MobiDB-lite"/>
    </source>
</evidence>
<dbReference type="AlphaFoldDB" id="A0A922IQ49"/>
<accession>A0A922IQ49</accession>
<dbReference type="Proteomes" id="UP000471633">
    <property type="component" value="Unassembled WGS sequence"/>
</dbReference>
<reference evidence="8" key="1">
    <citation type="journal article" date="2012" name="Nat. Genet.">
        <title>Whole-genome sequence of Schistosoma haematobium.</title>
        <authorList>
            <person name="Young N.D."/>
            <person name="Jex A.R."/>
            <person name="Li B."/>
            <person name="Liu S."/>
            <person name="Yang L."/>
            <person name="Xiong Z."/>
            <person name="Li Y."/>
            <person name="Cantacessi C."/>
            <person name="Hall R.S."/>
            <person name="Xu X."/>
            <person name="Chen F."/>
            <person name="Wu X."/>
            <person name="Zerlotini A."/>
            <person name="Oliveira G."/>
            <person name="Hofmann A."/>
            <person name="Zhang G."/>
            <person name="Fang X."/>
            <person name="Kang Y."/>
            <person name="Campbell B.E."/>
            <person name="Loukas A."/>
            <person name="Ranganathan S."/>
            <person name="Rollinson D."/>
            <person name="Rinaldi G."/>
            <person name="Brindley P.J."/>
            <person name="Yang H."/>
            <person name="Wang J."/>
            <person name="Wang J."/>
            <person name="Gasser R.B."/>
        </authorList>
    </citation>
    <scope>NUCLEOTIDE SEQUENCE</scope>
</reference>
<comment type="subcellular location">
    <subcellularLocation>
        <location evidence="1">Secreted</location>
    </subcellularLocation>
</comment>
<dbReference type="GO" id="GO:0005886">
    <property type="term" value="C:plasma membrane"/>
    <property type="evidence" value="ECO:0007669"/>
    <property type="project" value="TreeGrafter"/>
</dbReference>
<gene>
    <name evidence="8" type="primary">ANXA6_3</name>
    <name evidence="8" type="ORF">MS3_00007917</name>
</gene>
<dbReference type="GO" id="GO:0005634">
    <property type="term" value="C:nucleus"/>
    <property type="evidence" value="ECO:0007669"/>
    <property type="project" value="TreeGrafter"/>
</dbReference>
<comment type="caution">
    <text evidence="8">The sequence shown here is derived from an EMBL/GenBank/DDBJ whole genome shotgun (WGS) entry which is preliminary data.</text>
</comment>
<dbReference type="Pfam" id="PF00191">
    <property type="entry name" value="Annexin"/>
    <property type="match status" value="2"/>
</dbReference>
<dbReference type="EMBL" id="AMPZ03000005">
    <property type="protein sequence ID" value="KAH9583555.1"/>
    <property type="molecule type" value="Genomic_DNA"/>
</dbReference>
<dbReference type="InterPro" id="IPR001464">
    <property type="entry name" value="Annexin"/>
</dbReference>
<dbReference type="InterPro" id="IPR018502">
    <property type="entry name" value="Annexin_repeat"/>
</dbReference>
<evidence type="ECO:0000256" key="5">
    <source>
        <dbReference type="ARBA" id="ARBA00023216"/>
    </source>
</evidence>
<organism evidence="8 9">
    <name type="scientific">Schistosoma haematobium</name>
    <name type="common">Blood fluke</name>
    <dbReference type="NCBI Taxonomy" id="6185"/>
    <lineage>
        <taxon>Eukaryota</taxon>
        <taxon>Metazoa</taxon>
        <taxon>Spiralia</taxon>
        <taxon>Lophotrochozoa</taxon>
        <taxon>Platyhelminthes</taxon>
        <taxon>Trematoda</taxon>
        <taxon>Digenea</taxon>
        <taxon>Strigeidida</taxon>
        <taxon>Schistosomatoidea</taxon>
        <taxon>Schistosomatidae</taxon>
        <taxon>Schistosoma</taxon>
    </lineage>
</organism>
<feature type="compositionally biased region" description="Basic and acidic residues" evidence="7">
    <location>
        <begin position="163"/>
        <end position="172"/>
    </location>
</feature>
<sequence length="307" mass="34731">MTVTEVRELMKQVTEKMTPKQNDSVNSINQSLSTISQGMGNINEQIEHVKYHLIEYIKRDKVFAGLLSQAKIGNVISADFDENEDSYLLTIHLDKPIKTKKPHRDSQDSGKKSNQNKSMGPLKTPTPNRPSSLNKENIPYSPEKTSQKDDNTEDTKSGSVDISTHDQYRDVEEYPLEPTLKPSANFDVDKDCEQLHQAMAGMGTNGKSLIEVMGHRSSEQRVTITQKYKSMYGKDLTSKFKSELSGSFYDCMEALCYSPVEFDSRELRRSVKGAGTDEDALIEILCSRTNAQIKQIKETYSKSLFKY</sequence>
<comment type="domain">
    <text evidence="6">A pair of annexin repeats may form one binding site for calcium and phospholipid.</text>
</comment>
<dbReference type="GO" id="GO:0005509">
    <property type="term" value="F:calcium ion binding"/>
    <property type="evidence" value="ECO:0007669"/>
    <property type="project" value="InterPro"/>
</dbReference>
<evidence type="ECO:0000256" key="6">
    <source>
        <dbReference type="RuleBase" id="RU003540"/>
    </source>
</evidence>
<dbReference type="GeneID" id="24595946"/>
<dbReference type="GO" id="GO:0005576">
    <property type="term" value="C:extracellular region"/>
    <property type="evidence" value="ECO:0007669"/>
    <property type="project" value="UniProtKB-SubCell"/>
</dbReference>
<keyword evidence="4 6" id="KW-0677">Repeat</keyword>
<dbReference type="PANTHER" id="PTHR10502:SF102">
    <property type="entry name" value="ANNEXIN B11"/>
    <property type="match status" value="1"/>
</dbReference>
<dbReference type="InterPro" id="IPR018252">
    <property type="entry name" value="Annexin_repeat_CS"/>
</dbReference>
<dbReference type="InterPro" id="IPR037104">
    <property type="entry name" value="Annexin_sf"/>
</dbReference>
<dbReference type="PANTHER" id="PTHR10502">
    <property type="entry name" value="ANNEXIN"/>
    <property type="match status" value="1"/>
</dbReference>
<evidence type="ECO:0000256" key="3">
    <source>
        <dbReference type="ARBA" id="ARBA00022525"/>
    </source>
</evidence>
<protein>
    <recommendedName>
        <fullName evidence="6">Annexin</fullName>
    </recommendedName>
</protein>
<dbReference type="SUPFAM" id="SSF47874">
    <property type="entry name" value="Annexin"/>
    <property type="match status" value="1"/>
</dbReference>
<dbReference type="PROSITE" id="PS00223">
    <property type="entry name" value="ANNEXIN_1"/>
    <property type="match status" value="1"/>
</dbReference>
<evidence type="ECO:0000256" key="2">
    <source>
        <dbReference type="ARBA" id="ARBA00007831"/>
    </source>
</evidence>
<keyword evidence="9" id="KW-1185">Reference proteome</keyword>
<evidence type="ECO:0000256" key="1">
    <source>
        <dbReference type="ARBA" id="ARBA00004613"/>
    </source>
</evidence>
<dbReference type="PROSITE" id="PS51897">
    <property type="entry name" value="ANNEXIN_2"/>
    <property type="match status" value="2"/>
</dbReference>
<evidence type="ECO:0000256" key="4">
    <source>
        <dbReference type="ARBA" id="ARBA00022737"/>
    </source>
</evidence>
<dbReference type="GO" id="GO:0001786">
    <property type="term" value="F:phosphatidylserine binding"/>
    <property type="evidence" value="ECO:0007669"/>
    <property type="project" value="TreeGrafter"/>
</dbReference>
<dbReference type="FunFam" id="1.10.220.10:FF:000005">
    <property type="entry name" value="Annexin"/>
    <property type="match status" value="1"/>
</dbReference>
<dbReference type="CTD" id="24595946"/>
<keyword evidence="6" id="KW-0111">Calcium/phospholipid-binding</keyword>
<keyword evidence="3" id="KW-0964">Secreted</keyword>
<evidence type="ECO:0000313" key="8">
    <source>
        <dbReference type="EMBL" id="KAH9583555.1"/>
    </source>
</evidence>
<dbReference type="GO" id="GO:0005544">
    <property type="term" value="F:calcium-dependent phospholipid binding"/>
    <property type="evidence" value="ECO:0007669"/>
    <property type="project" value="UniProtKB-KW"/>
</dbReference>